<name>A0ABY7EWE9_MYAAR</name>
<evidence type="ECO:0000256" key="2">
    <source>
        <dbReference type="ARBA" id="ARBA00005988"/>
    </source>
</evidence>
<evidence type="ECO:0000259" key="10">
    <source>
        <dbReference type="PROSITE" id="PS52035"/>
    </source>
</evidence>
<sequence>MVFEEYSDYCNTAAAATATATATTTTTTTTAPPPPPPPPPSSPPLLTITALYFGIFVSLHYGVNVVLSTGPLSQEERRTFLPVLQTNGLQFHVMIKDVQRLIDVQRSSALKSRSRGVGEFEYFKYHTLDEIFAWMENITSVYKDRASLFNVTTSYEGRPLMGLKISNPSVGPADRPAFWIEGGIHAREWISPATVVFMAGQMLDLYKLDPELTAAVDKFDWYILPVTNPDGYSFTWKDDKGKCIGVDPNRNWDLEWCKSGASKDPCSDTYCGPEAFSEPEVKGVSDFLQGLPNLKAFIDVHSYSQLWMSPWGYTKKLPENYKLQDGGSAVATDALEKMYGTNGSSADWVYGKLKVPFSYAVELRDTGKYGFLLPEDQILPTGHETLEAVRALV</sequence>
<dbReference type="PANTHER" id="PTHR11705:SF143">
    <property type="entry name" value="SLL0236 PROTEIN"/>
    <property type="match status" value="1"/>
</dbReference>
<reference evidence="11" key="1">
    <citation type="submission" date="2022-11" db="EMBL/GenBank/DDBJ databases">
        <title>Centuries of genome instability and evolution in soft-shell clam transmissible cancer (bioRxiv).</title>
        <authorList>
            <person name="Hart S.F.M."/>
            <person name="Yonemitsu M.A."/>
            <person name="Giersch R.M."/>
            <person name="Beal B.F."/>
            <person name="Arriagada G."/>
            <person name="Davis B.W."/>
            <person name="Ostrander E.A."/>
            <person name="Goff S.P."/>
            <person name="Metzger M.J."/>
        </authorList>
    </citation>
    <scope>NUCLEOTIDE SEQUENCE</scope>
    <source>
        <strain evidence="11">MELC-2E11</strain>
        <tissue evidence="11">Siphon/mantle</tissue>
    </source>
</reference>
<evidence type="ECO:0000256" key="9">
    <source>
        <dbReference type="SAM" id="MobiDB-lite"/>
    </source>
</evidence>
<keyword evidence="12" id="KW-1185">Reference proteome</keyword>
<dbReference type="InterPro" id="IPR057246">
    <property type="entry name" value="CARBOXYPEPT_ZN_1"/>
</dbReference>
<dbReference type="PANTHER" id="PTHR11705">
    <property type="entry name" value="PROTEASE FAMILY M14 CARBOXYPEPTIDASE A,B"/>
    <property type="match status" value="1"/>
</dbReference>
<keyword evidence="4" id="KW-0479">Metal-binding</keyword>
<comment type="cofactor">
    <cofactor evidence="1">
        <name>Zn(2+)</name>
        <dbReference type="ChEBI" id="CHEBI:29105"/>
    </cofactor>
</comment>
<evidence type="ECO:0000256" key="5">
    <source>
        <dbReference type="ARBA" id="ARBA00022801"/>
    </source>
</evidence>
<evidence type="ECO:0000256" key="8">
    <source>
        <dbReference type="PROSITE-ProRule" id="PRU01379"/>
    </source>
</evidence>
<dbReference type="Proteomes" id="UP001164746">
    <property type="component" value="Chromosome 8"/>
</dbReference>
<evidence type="ECO:0000256" key="7">
    <source>
        <dbReference type="ARBA" id="ARBA00023049"/>
    </source>
</evidence>
<protein>
    <submittedName>
        <fullName evidence="11">CBPA1-like protein</fullName>
    </submittedName>
</protein>
<dbReference type="CDD" id="cd03860">
    <property type="entry name" value="M14_CP_A-B_like"/>
    <property type="match status" value="1"/>
</dbReference>
<dbReference type="Gene3D" id="3.40.630.10">
    <property type="entry name" value="Zn peptidases"/>
    <property type="match status" value="1"/>
</dbReference>
<feature type="compositionally biased region" description="Low complexity" evidence="9">
    <location>
        <begin position="20"/>
        <end position="30"/>
    </location>
</feature>
<evidence type="ECO:0000313" key="11">
    <source>
        <dbReference type="EMBL" id="WAR12863.1"/>
    </source>
</evidence>
<evidence type="ECO:0000256" key="1">
    <source>
        <dbReference type="ARBA" id="ARBA00001947"/>
    </source>
</evidence>
<evidence type="ECO:0000313" key="12">
    <source>
        <dbReference type="Proteomes" id="UP001164746"/>
    </source>
</evidence>
<organism evidence="11 12">
    <name type="scientific">Mya arenaria</name>
    <name type="common">Soft-shell clam</name>
    <dbReference type="NCBI Taxonomy" id="6604"/>
    <lineage>
        <taxon>Eukaryota</taxon>
        <taxon>Metazoa</taxon>
        <taxon>Spiralia</taxon>
        <taxon>Lophotrochozoa</taxon>
        <taxon>Mollusca</taxon>
        <taxon>Bivalvia</taxon>
        <taxon>Autobranchia</taxon>
        <taxon>Heteroconchia</taxon>
        <taxon>Euheterodonta</taxon>
        <taxon>Imparidentia</taxon>
        <taxon>Neoheterodontei</taxon>
        <taxon>Myida</taxon>
        <taxon>Myoidea</taxon>
        <taxon>Myidae</taxon>
        <taxon>Mya</taxon>
    </lineage>
</organism>
<evidence type="ECO:0000256" key="3">
    <source>
        <dbReference type="ARBA" id="ARBA00022670"/>
    </source>
</evidence>
<keyword evidence="7" id="KW-0482">Metalloprotease</keyword>
<dbReference type="PRINTS" id="PR00765">
    <property type="entry name" value="CRBOXYPTASEA"/>
</dbReference>
<dbReference type="SMART" id="SM00631">
    <property type="entry name" value="Zn_pept"/>
    <property type="match status" value="1"/>
</dbReference>
<evidence type="ECO:0000256" key="6">
    <source>
        <dbReference type="ARBA" id="ARBA00022833"/>
    </source>
</evidence>
<keyword evidence="3" id="KW-0645">Protease</keyword>
<accession>A0ABY7EWE9</accession>
<feature type="domain" description="Peptidase M14" evidence="10">
    <location>
        <begin position="124"/>
        <end position="393"/>
    </location>
</feature>
<dbReference type="SUPFAM" id="SSF53187">
    <property type="entry name" value="Zn-dependent exopeptidases"/>
    <property type="match status" value="1"/>
</dbReference>
<proteinExistence type="inferred from homology"/>
<dbReference type="InterPro" id="IPR000834">
    <property type="entry name" value="Peptidase_M14"/>
</dbReference>
<keyword evidence="5" id="KW-0378">Hydrolase</keyword>
<dbReference type="PROSITE" id="PS00132">
    <property type="entry name" value="CARBOXYPEPT_ZN_1"/>
    <property type="match status" value="1"/>
</dbReference>
<feature type="compositionally biased region" description="Pro residues" evidence="9">
    <location>
        <begin position="31"/>
        <end position="43"/>
    </location>
</feature>
<feature type="region of interest" description="Disordered" evidence="9">
    <location>
        <begin position="20"/>
        <end position="43"/>
    </location>
</feature>
<evidence type="ECO:0000256" key="4">
    <source>
        <dbReference type="ARBA" id="ARBA00022723"/>
    </source>
</evidence>
<feature type="non-terminal residue" evidence="11">
    <location>
        <position position="1"/>
    </location>
</feature>
<dbReference type="Pfam" id="PF00246">
    <property type="entry name" value="Peptidase_M14"/>
    <property type="match status" value="1"/>
</dbReference>
<keyword evidence="6" id="KW-0862">Zinc</keyword>
<feature type="active site" description="Proton donor/acceptor" evidence="8">
    <location>
        <position position="362"/>
    </location>
</feature>
<dbReference type="EMBL" id="CP111019">
    <property type="protein sequence ID" value="WAR12863.1"/>
    <property type="molecule type" value="Genomic_DNA"/>
</dbReference>
<comment type="similarity">
    <text evidence="2 8">Belongs to the peptidase M14 family.</text>
</comment>
<gene>
    <name evidence="11" type="ORF">MAR_027043</name>
</gene>
<dbReference type="PROSITE" id="PS52035">
    <property type="entry name" value="PEPTIDASE_M14"/>
    <property type="match status" value="1"/>
</dbReference>